<keyword evidence="4" id="KW-0862">Zinc</keyword>
<gene>
    <name evidence="6" type="ORF">PENSOL_c061G02324</name>
</gene>
<protein>
    <recommendedName>
        <fullName evidence="5">VOC domain-containing protein</fullName>
    </recommendedName>
</protein>
<dbReference type="AlphaFoldDB" id="A0A1V6QMK4"/>
<dbReference type="GO" id="GO:0016787">
    <property type="term" value="F:hydrolase activity"/>
    <property type="evidence" value="ECO:0007669"/>
    <property type="project" value="UniProtKB-KW"/>
</dbReference>
<evidence type="ECO:0000313" key="7">
    <source>
        <dbReference type="Proteomes" id="UP000191612"/>
    </source>
</evidence>
<evidence type="ECO:0000313" key="6">
    <source>
        <dbReference type="EMBL" id="OQD90146.1"/>
    </source>
</evidence>
<dbReference type="InterPro" id="IPR051013">
    <property type="entry name" value="MBL_superfamily_lactonases"/>
</dbReference>
<dbReference type="SUPFAM" id="SSF54593">
    <property type="entry name" value="Glyoxalase/Bleomycin resistance protein/Dihydroxybiphenyl dioxygenase"/>
    <property type="match status" value="1"/>
</dbReference>
<reference evidence="7" key="1">
    <citation type="journal article" date="2017" name="Nat. Microbiol.">
        <title>Global analysis of biosynthetic gene clusters reveals vast potential of secondary metabolite production in Penicillium species.</title>
        <authorList>
            <person name="Nielsen J.C."/>
            <person name="Grijseels S."/>
            <person name="Prigent S."/>
            <person name="Ji B."/>
            <person name="Dainat J."/>
            <person name="Nielsen K.F."/>
            <person name="Frisvad J.C."/>
            <person name="Workman M."/>
            <person name="Nielsen J."/>
        </authorList>
    </citation>
    <scope>NUCLEOTIDE SEQUENCE [LARGE SCALE GENOMIC DNA]</scope>
    <source>
        <strain evidence="7">IBT 29525</strain>
    </source>
</reference>
<keyword evidence="7" id="KW-1185">Reference proteome</keyword>
<name>A0A1V6QMK4_9EURO</name>
<dbReference type="GO" id="GO:0046872">
    <property type="term" value="F:metal ion binding"/>
    <property type="evidence" value="ECO:0007669"/>
    <property type="project" value="UniProtKB-KW"/>
</dbReference>
<dbReference type="PANTHER" id="PTHR42978">
    <property type="entry name" value="QUORUM-QUENCHING LACTONASE YTNP-RELATED-RELATED"/>
    <property type="match status" value="1"/>
</dbReference>
<dbReference type="FunFam" id="3.10.180.10:FF:000039">
    <property type="entry name" value="Trihydroxytoluene oxygenase (AFU_orthologue AFUA_8G02470)"/>
    <property type="match status" value="1"/>
</dbReference>
<evidence type="ECO:0000256" key="1">
    <source>
        <dbReference type="ARBA" id="ARBA00007749"/>
    </source>
</evidence>
<evidence type="ECO:0000259" key="5">
    <source>
        <dbReference type="PROSITE" id="PS51819"/>
    </source>
</evidence>
<dbReference type="InterPro" id="IPR037523">
    <property type="entry name" value="VOC_core"/>
</dbReference>
<dbReference type="Proteomes" id="UP000191612">
    <property type="component" value="Unassembled WGS sequence"/>
</dbReference>
<keyword evidence="2" id="KW-0479">Metal-binding</keyword>
<dbReference type="InterPro" id="IPR029068">
    <property type="entry name" value="Glyas_Bleomycin-R_OHBP_Dase"/>
</dbReference>
<proteinExistence type="inferred from homology"/>
<dbReference type="CDD" id="cd07267">
    <property type="entry name" value="THT_Oxygenase_N"/>
    <property type="match status" value="1"/>
</dbReference>
<evidence type="ECO:0000256" key="2">
    <source>
        <dbReference type="ARBA" id="ARBA00022723"/>
    </source>
</evidence>
<feature type="domain" description="VOC" evidence="5">
    <location>
        <begin position="13"/>
        <end position="122"/>
    </location>
</feature>
<dbReference type="PROSITE" id="PS51819">
    <property type="entry name" value="VOC"/>
    <property type="match status" value="1"/>
</dbReference>
<dbReference type="PANTHER" id="PTHR42978:SF5">
    <property type="entry name" value="METALLO-BETA-LACTAMASE DOMAIN-CONTAINING PROTEIN"/>
    <property type="match status" value="1"/>
</dbReference>
<dbReference type="EMBL" id="MDYO01000061">
    <property type="protein sequence ID" value="OQD90146.1"/>
    <property type="molecule type" value="Genomic_DNA"/>
</dbReference>
<accession>A0A1V6QMK4</accession>
<dbReference type="FunFam" id="3.10.180.10:FF:000034">
    <property type="entry name" value="Glyoxalase/Bleomycin resistance protein/Dihydroxybiphenyl dioxygenase"/>
    <property type="match status" value="1"/>
</dbReference>
<sequence length="320" mass="36085">MSNPSDSRIQLLKTAFVVYNHADLDKAREFLVDFGLQVAFERPGEEIYFKGYGTEPYVYVARKADKSSFGGAAYVVDSPAELEKAQKAPGASAVAQLEERAGGGQQVTLTDPFGHKVHLISGWEEKEKEPMELERLVVNYEDEKPRKGRFQRFKPGPAPVHRWGHYGVTYPEGEYQTIYDWYTQTLSLATSDIVYKGDNPITCFFHIDRGLEYADHHAFFFKKAKPAEPLTVAHAAFEVHDFDLQQLGHDYLTSKGHKICWGVGRHVLGSQVFDYWFDPSSFVVEHYADGDLVNRDTPIAHVQAGPQALSVWGPPVPEVF</sequence>
<keyword evidence="3" id="KW-0378">Hydrolase</keyword>
<comment type="caution">
    <text evidence="6">The sequence shown here is derived from an EMBL/GenBank/DDBJ whole genome shotgun (WGS) entry which is preliminary data.</text>
</comment>
<dbReference type="Gene3D" id="3.10.180.10">
    <property type="entry name" value="2,3-Dihydroxybiphenyl 1,2-Dioxygenase, domain 1"/>
    <property type="match status" value="2"/>
</dbReference>
<evidence type="ECO:0000256" key="4">
    <source>
        <dbReference type="ARBA" id="ARBA00022833"/>
    </source>
</evidence>
<evidence type="ECO:0000256" key="3">
    <source>
        <dbReference type="ARBA" id="ARBA00022801"/>
    </source>
</evidence>
<organism evidence="6 7">
    <name type="scientific">Penicillium solitum</name>
    <dbReference type="NCBI Taxonomy" id="60172"/>
    <lineage>
        <taxon>Eukaryota</taxon>
        <taxon>Fungi</taxon>
        <taxon>Dikarya</taxon>
        <taxon>Ascomycota</taxon>
        <taxon>Pezizomycotina</taxon>
        <taxon>Eurotiomycetes</taxon>
        <taxon>Eurotiomycetidae</taxon>
        <taxon>Eurotiales</taxon>
        <taxon>Aspergillaceae</taxon>
        <taxon>Penicillium</taxon>
    </lineage>
</organism>
<comment type="similarity">
    <text evidence="1">Belongs to the metallo-beta-lactamase superfamily.</text>
</comment>